<evidence type="ECO:0000313" key="4">
    <source>
        <dbReference type="Proteomes" id="UP000199398"/>
    </source>
</evidence>
<dbReference type="GO" id="GO:0052621">
    <property type="term" value="F:diguanylate cyclase activity"/>
    <property type="evidence" value="ECO:0007669"/>
    <property type="project" value="TreeGrafter"/>
</dbReference>
<dbReference type="InterPro" id="IPR050469">
    <property type="entry name" value="Diguanylate_Cyclase"/>
</dbReference>
<dbReference type="NCBIfam" id="TIGR00254">
    <property type="entry name" value="GGDEF"/>
    <property type="match status" value="1"/>
</dbReference>
<dbReference type="InterPro" id="IPR029787">
    <property type="entry name" value="Nucleotide_cyclase"/>
</dbReference>
<dbReference type="GO" id="GO:0005886">
    <property type="term" value="C:plasma membrane"/>
    <property type="evidence" value="ECO:0007669"/>
    <property type="project" value="TreeGrafter"/>
</dbReference>
<dbReference type="GO" id="GO:1902201">
    <property type="term" value="P:negative regulation of bacterial-type flagellum-dependent cell motility"/>
    <property type="evidence" value="ECO:0007669"/>
    <property type="project" value="TreeGrafter"/>
</dbReference>
<dbReference type="SMART" id="SM00267">
    <property type="entry name" value="GGDEF"/>
    <property type="match status" value="1"/>
</dbReference>
<dbReference type="Pfam" id="PF00990">
    <property type="entry name" value="GGDEF"/>
    <property type="match status" value="1"/>
</dbReference>
<reference evidence="3 4" key="1">
    <citation type="submission" date="2016-10" db="EMBL/GenBank/DDBJ databases">
        <authorList>
            <person name="de Groot N.N."/>
        </authorList>
    </citation>
    <scope>NUCLEOTIDE SEQUENCE [LARGE SCALE GENOMIC DNA]</scope>
    <source>
        <strain evidence="3 4">CPCC 201259</strain>
    </source>
</reference>
<gene>
    <name evidence="2" type="ORF">ATL45_1202</name>
    <name evidence="3" type="ORF">SAMN05421805_104419</name>
</gene>
<dbReference type="EMBL" id="FOUP01000004">
    <property type="protein sequence ID" value="SFN45622.1"/>
    <property type="molecule type" value="Genomic_DNA"/>
</dbReference>
<dbReference type="Gene3D" id="3.30.70.270">
    <property type="match status" value="1"/>
</dbReference>
<keyword evidence="5" id="KW-1185">Reference proteome</keyword>
<proteinExistence type="predicted"/>
<sequence length="190" mass="20383">MLAKIALGVTSMTSVAAGTCAYRLFRQSRTDPLTGLGNRAALVAGFNRAMKRGRGLVGVAIGDMNGFKAFNDVHGHRFGDQILIAVAAKLRDTAHRGEIPIRLHGDEFAVLLRRVETPEQAEHRVREFQAAVATITELDGQPVEVGISLGVMTAPKSRAQLSALLASADDRMYADKHTSRQHTARAAVAA</sequence>
<dbReference type="Proteomes" id="UP000199398">
    <property type="component" value="Unassembled WGS sequence"/>
</dbReference>
<evidence type="ECO:0000313" key="5">
    <source>
        <dbReference type="Proteomes" id="UP000270697"/>
    </source>
</evidence>
<organism evidence="3 4">
    <name type="scientific">Saccharopolyspora antimicrobica</name>
    <dbReference type="NCBI Taxonomy" id="455193"/>
    <lineage>
        <taxon>Bacteria</taxon>
        <taxon>Bacillati</taxon>
        <taxon>Actinomycetota</taxon>
        <taxon>Actinomycetes</taxon>
        <taxon>Pseudonocardiales</taxon>
        <taxon>Pseudonocardiaceae</taxon>
        <taxon>Saccharopolyspora</taxon>
    </lineage>
</organism>
<dbReference type="PROSITE" id="PS50887">
    <property type="entry name" value="GGDEF"/>
    <property type="match status" value="1"/>
</dbReference>
<dbReference type="RefSeq" id="WP_093152491.1">
    <property type="nucleotide sequence ID" value="NZ_FOUP01000004.1"/>
</dbReference>
<dbReference type="AlphaFoldDB" id="A0A1I4Z5R9"/>
<dbReference type="CDD" id="cd01949">
    <property type="entry name" value="GGDEF"/>
    <property type="match status" value="1"/>
</dbReference>
<dbReference type="EMBL" id="RBXX01000002">
    <property type="protein sequence ID" value="RKT82939.1"/>
    <property type="molecule type" value="Genomic_DNA"/>
</dbReference>
<evidence type="ECO:0000313" key="2">
    <source>
        <dbReference type="EMBL" id="RKT82939.1"/>
    </source>
</evidence>
<reference evidence="2 5" key="2">
    <citation type="submission" date="2018-10" db="EMBL/GenBank/DDBJ databases">
        <title>Sequencing the genomes of 1000 actinobacteria strains.</title>
        <authorList>
            <person name="Klenk H.-P."/>
        </authorList>
    </citation>
    <scope>NUCLEOTIDE SEQUENCE [LARGE SCALE GENOMIC DNA]</scope>
    <source>
        <strain evidence="2 5">DSM 45119</strain>
    </source>
</reference>
<accession>A0A1I4Z5R9</accession>
<name>A0A1I4Z5R9_9PSEU</name>
<dbReference type="Proteomes" id="UP000270697">
    <property type="component" value="Unassembled WGS sequence"/>
</dbReference>
<dbReference type="SUPFAM" id="SSF55073">
    <property type="entry name" value="Nucleotide cyclase"/>
    <property type="match status" value="1"/>
</dbReference>
<dbReference type="InterPro" id="IPR000160">
    <property type="entry name" value="GGDEF_dom"/>
</dbReference>
<dbReference type="InterPro" id="IPR043128">
    <property type="entry name" value="Rev_trsase/Diguanyl_cyclase"/>
</dbReference>
<feature type="domain" description="GGDEF" evidence="1">
    <location>
        <begin position="55"/>
        <end position="188"/>
    </location>
</feature>
<dbReference type="STRING" id="455193.SAMN05421805_104419"/>
<evidence type="ECO:0000259" key="1">
    <source>
        <dbReference type="PROSITE" id="PS50887"/>
    </source>
</evidence>
<protein>
    <submittedName>
        <fullName evidence="3">Diguanylate cyclase (GGDEF) domain-containing protein</fullName>
    </submittedName>
    <submittedName>
        <fullName evidence="2">Diguanylate cyclase (GGDEF)-like protein</fullName>
    </submittedName>
</protein>
<dbReference type="PANTHER" id="PTHR45138">
    <property type="entry name" value="REGULATORY COMPONENTS OF SENSORY TRANSDUCTION SYSTEM"/>
    <property type="match status" value="1"/>
</dbReference>
<dbReference type="PANTHER" id="PTHR45138:SF9">
    <property type="entry name" value="DIGUANYLATE CYCLASE DGCM-RELATED"/>
    <property type="match status" value="1"/>
</dbReference>
<dbReference type="OrthoDB" id="23692at2"/>
<dbReference type="GO" id="GO:0043709">
    <property type="term" value="P:cell adhesion involved in single-species biofilm formation"/>
    <property type="evidence" value="ECO:0007669"/>
    <property type="project" value="TreeGrafter"/>
</dbReference>
<evidence type="ECO:0000313" key="3">
    <source>
        <dbReference type="EMBL" id="SFN45622.1"/>
    </source>
</evidence>